<keyword evidence="1" id="KW-0732">Signal</keyword>
<evidence type="ECO:0008006" key="4">
    <source>
        <dbReference type="Google" id="ProtNLM"/>
    </source>
</evidence>
<evidence type="ECO:0000313" key="2">
    <source>
        <dbReference type="EMBL" id="KAH1910894.1"/>
    </source>
</evidence>
<gene>
    <name evidence="2" type="ORF">KXV57_006756</name>
</gene>
<evidence type="ECO:0000256" key="1">
    <source>
        <dbReference type="SAM" id="SignalP"/>
    </source>
</evidence>
<feature type="signal peptide" evidence="1">
    <location>
        <begin position="1"/>
        <end position="18"/>
    </location>
</feature>
<organism evidence="2 3">
    <name type="scientific">Aspergillus fumigatus</name>
    <name type="common">Neosartorya fumigata</name>
    <dbReference type="NCBI Taxonomy" id="746128"/>
    <lineage>
        <taxon>Eukaryota</taxon>
        <taxon>Fungi</taxon>
        <taxon>Dikarya</taxon>
        <taxon>Ascomycota</taxon>
        <taxon>Pezizomycotina</taxon>
        <taxon>Eurotiomycetes</taxon>
        <taxon>Eurotiomycetidae</taxon>
        <taxon>Eurotiales</taxon>
        <taxon>Aspergillaceae</taxon>
        <taxon>Aspergillus</taxon>
        <taxon>Aspergillus subgen. Fumigati</taxon>
    </lineage>
</organism>
<protein>
    <recommendedName>
        <fullName evidence="4">Small secreted protein</fullName>
    </recommendedName>
</protein>
<evidence type="ECO:0000313" key="3">
    <source>
        <dbReference type="Proteomes" id="UP000813423"/>
    </source>
</evidence>
<dbReference type="Proteomes" id="UP000813423">
    <property type="component" value="Unassembled WGS sequence"/>
</dbReference>
<dbReference type="OMA" id="GHYTTYP"/>
<feature type="chain" id="PRO_5040426549" description="Small secreted protein" evidence="1">
    <location>
        <begin position="19"/>
        <end position="177"/>
    </location>
</feature>
<reference evidence="2" key="1">
    <citation type="submission" date="2021-08" db="EMBL/GenBank/DDBJ databases">
        <title>Global Aspergillus fumigatus from environmental and clinical sources.</title>
        <authorList>
            <person name="Barber A."/>
            <person name="Sae-Ong T."/>
        </authorList>
    </citation>
    <scope>NUCLEOTIDE SEQUENCE</scope>
    <source>
        <strain evidence="2">NRZ-2016-071</strain>
    </source>
</reference>
<accession>A0A9P8NQD7</accession>
<sequence length="177" mass="18626">MMMPFLQVMTFILPGAIATTAATSIPATLNITVVGARNNQSILECWSLEPGFESSTQPGIAGSASLSLGPVGGNATYTIVPAQFDGGIHNAPVRQWVTFLSGLAHITLPHSDDEVWILGGKRGTLLALDTADVSADGHYTEYPSNEVTVAMAVPLGDEEPAHRVLYQGACKATEVNF</sequence>
<comment type="caution">
    <text evidence="2">The sequence shown here is derived from an EMBL/GenBank/DDBJ whole genome shotgun (WGS) entry which is preliminary data.</text>
</comment>
<dbReference type="AlphaFoldDB" id="A0A9P8NQD7"/>
<dbReference type="EMBL" id="JAIBSC010000005">
    <property type="protein sequence ID" value="KAH1910894.1"/>
    <property type="molecule type" value="Genomic_DNA"/>
</dbReference>
<name>A0A9P8NQD7_ASPFM</name>
<proteinExistence type="predicted"/>